<comment type="function">
    <text evidence="1">Involved in the modulation of the specificity of the ClpAP-mediated ATP-dependent protein degradation.</text>
</comment>
<protein>
    <recommendedName>
        <fullName evidence="1">ATP-dependent Clp protease adapter protein ClpS</fullName>
    </recommendedName>
</protein>
<keyword evidence="3" id="KW-0645">Protease</keyword>
<keyword evidence="5" id="KW-1185">Reference proteome</keyword>
<dbReference type="GO" id="GO:0030163">
    <property type="term" value="P:protein catabolic process"/>
    <property type="evidence" value="ECO:0007669"/>
    <property type="project" value="InterPro"/>
</dbReference>
<dbReference type="PANTHER" id="PTHR33473:SF19">
    <property type="entry name" value="ATP-DEPENDENT CLP PROTEASE ADAPTER PROTEIN CLPS"/>
    <property type="match status" value="1"/>
</dbReference>
<dbReference type="GO" id="GO:0006508">
    <property type="term" value="P:proteolysis"/>
    <property type="evidence" value="ECO:0007669"/>
    <property type="project" value="UniProtKB-UniRule"/>
</dbReference>
<evidence type="ECO:0000313" key="4">
    <source>
        <dbReference type="EMBL" id="TGL70767.1"/>
    </source>
</evidence>
<dbReference type="InterPro" id="IPR003769">
    <property type="entry name" value="ClpS_core"/>
</dbReference>
<sequence>MSETKRKSYTDFNVELLEKEKQKKQLKKPNRFKVILINDDYTPQEFVVYVLAVVFRKSMEESRQIMWKAHTEGSAVCGVYSLDIARTKVEEVHKLADEAGHPLQCQLAKEE</sequence>
<comment type="similarity">
    <text evidence="1">Belongs to the ClpS family.</text>
</comment>
<dbReference type="InterPro" id="IPR014719">
    <property type="entry name" value="Ribosomal_bL12_C/ClpS-like"/>
</dbReference>
<dbReference type="EMBL" id="JAMQQD010000003">
    <property type="protein sequence ID" value="MCW7515810.1"/>
    <property type="molecule type" value="Genomic_DNA"/>
</dbReference>
<gene>
    <name evidence="1 3" type="primary">clpS</name>
    <name evidence="4" type="ORF">EHQ60_09655</name>
    <name evidence="3" type="ORF">ND810_11640</name>
</gene>
<reference evidence="3" key="3">
    <citation type="submission" date="2022-06" db="EMBL/GenBank/DDBJ databases">
        <title>Leptospira isolates from biofilms formed at urban environments.</title>
        <authorList>
            <person name="Ribeiro P.S."/>
            <person name="Sousa T."/>
            <person name="Carvalho N."/>
            <person name="Aburjaile F."/>
            <person name="Neves F."/>
            <person name="Oliveira D."/>
            <person name="Blanco L."/>
            <person name="Lima J."/>
            <person name="Costa F."/>
            <person name="Brenig B."/>
            <person name="Soares S."/>
            <person name="Ramos R."/>
            <person name="Goes-Neto A."/>
            <person name="Matiuzzi M."/>
            <person name="Azevedo V."/>
            <person name="Ristow P."/>
        </authorList>
    </citation>
    <scope>NUCLEOTIDE SEQUENCE</scope>
    <source>
        <strain evidence="3">VSF7</strain>
    </source>
</reference>
<evidence type="ECO:0000313" key="6">
    <source>
        <dbReference type="Proteomes" id="UP001209694"/>
    </source>
</evidence>
<feature type="domain" description="Adaptor protein ClpS core" evidence="2">
    <location>
        <begin position="27"/>
        <end position="106"/>
    </location>
</feature>
<comment type="subunit">
    <text evidence="1">Binds to the N-terminal domain of the chaperone ClpA.</text>
</comment>
<dbReference type="SUPFAM" id="SSF54736">
    <property type="entry name" value="ClpS-like"/>
    <property type="match status" value="1"/>
</dbReference>
<dbReference type="HAMAP" id="MF_00302">
    <property type="entry name" value="ClpS"/>
    <property type="match status" value="1"/>
</dbReference>
<name>A0A2N0AWG1_9LEPT</name>
<dbReference type="InterPro" id="IPR022935">
    <property type="entry name" value="ClpS"/>
</dbReference>
<dbReference type="RefSeq" id="WP_100728033.1">
    <property type="nucleotide sequence ID" value="NZ_JAIZBN010000001.1"/>
</dbReference>
<reference evidence="4" key="2">
    <citation type="journal article" date="2019" name="PLoS Negl. Trop. Dis.">
        <title>Revisiting the worldwide diversity of Leptospira species in the environment.</title>
        <authorList>
            <person name="Vincent A.T."/>
            <person name="Schiettekatte O."/>
            <person name="Bourhy P."/>
            <person name="Veyrier F.J."/>
            <person name="Picardeau M."/>
        </authorList>
    </citation>
    <scope>NUCLEOTIDE SEQUENCE</scope>
    <source>
        <strain evidence="4">201702449</strain>
    </source>
</reference>
<dbReference type="Pfam" id="PF02617">
    <property type="entry name" value="ClpS"/>
    <property type="match status" value="1"/>
</dbReference>
<dbReference type="AlphaFoldDB" id="A0A2N0AWG1"/>
<dbReference type="PANTHER" id="PTHR33473">
    <property type="entry name" value="ATP-DEPENDENT CLP PROTEASE ADAPTER PROTEIN CLPS1, CHLOROPLASTIC"/>
    <property type="match status" value="1"/>
</dbReference>
<dbReference type="Gene3D" id="3.30.1390.10">
    <property type="match status" value="1"/>
</dbReference>
<evidence type="ECO:0000313" key="3">
    <source>
        <dbReference type="EMBL" id="MCW7515810.1"/>
    </source>
</evidence>
<evidence type="ECO:0000256" key="1">
    <source>
        <dbReference type="HAMAP-Rule" id="MF_00302"/>
    </source>
</evidence>
<reference evidence="4" key="1">
    <citation type="submission" date="2018-10" db="EMBL/GenBank/DDBJ databases">
        <authorList>
            <person name="Vincent A.T."/>
            <person name="Schiettekatte O."/>
            <person name="Bourhy P."/>
            <person name="Veyrier F.J."/>
            <person name="Picardeau M."/>
        </authorList>
    </citation>
    <scope>NUCLEOTIDE SEQUENCE</scope>
    <source>
        <strain evidence="4">201702449</strain>
    </source>
</reference>
<proteinExistence type="inferred from homology"/>
<dbReference type="Proteomes" id="UP000297352">
    <property type="component" value="Unassembled WGS sequence"/>
</dbReference>
<evidence type="ECO:0000259" key="2">
    <source>
        <dbReference type="Pfam" id="PF02617"/>
    </source>
</evidence>
<dbReference type="Proteomes" id="UP001209694">
    <property type="component" value="Unassembled WGS sequence"/>
</dbReference>
<dbReference type="FunFam" id="3.30.1390.10:FF:000002">
    <property type="entry name" value="ATP-dependent Clp protease adapter protein ClpS"/>
    <property type="match status" value="1"/>
</dbReference>
<dbReference type="GO" id="GO:0008233">
    <property type="term" value="F:peptidase activity"/>
    <property type="evidence" value="ECO:0007669"/>
    <property type="project" value="UniProtKB-KW"/>
</dbReference>
<dbReference type="NCBIfam" id="NF000672">
    <property type="entry name" value="PRK00033.1-5"/>
    <property type="match status" value="1"/>
</dbReference>
<evidence type="ECO:0000313" key="5">
    <source>
        <dbReference type="Proteomes" id="UP000297352"/>
    </source>
</evidence>
<dbReference type="EMBL" id="RQGI01000035">
    <property type="protein sequence ID" value="TGL70767.1"/>
    <property type="molecule type" value="Genomic_DNA"/>
</dbReference>
<keyword evidence="3" id="KW-0378">Hydrolase</keyword>
<accession>A0A2N0AWG1</accession>
<organism evidence="3 6">
    <name type="scientific">Leptospira levettii</name>
    <dbReference type="NCBI Taxonomy" id="2023178"/>
    <lineage>
        <taxon>Bacteria</taxon>
        <taxon>Pseudomonadati</taxon>
        <taxon>Spirochaetota</taxon>
        <taxon>Spirochaetia</taxon>
        <taxon>Leptospirales</taxon>
        <taxon>Leptospiraceae</taxon>
        <taxon>Leptospira</taxon>
    </lineage>
</organism>
<comment type="caution">
    <text evidence="3">The sequence shown here is derived from an EMBL/GenBank/DDBJ whole genome shotgun (WGS) entry which is preliminary data.</text>
</comment>